<evidence type="ECO:0000259" key="5">
    <source>
        <dbReference type="PROSITE" id="PS50931"/>
    </source>
</evidence>
<proteinExistence type="inferred from homology"/>
<keyword evidence="3" id="KW-0238">DNA-binding</keyword>
<reference evidence="6 7" key="1">
    <citation type="submission" date="2015-09" db="EMBL/GenBank/DDBJ databases">
        <authorList>
            <consortium name="Pathogen Informatics"/>
        </authorList>
    </citation>
    <scope>NUCLEOTIDE SEQUENCE [LARGE SCALE GENOMIC DNA]</scope>
    <source>
        <strain evidence="6 7">2789STDY5834876</strain>
    </source>
</reference>
<dbReference type="STRING" id="39482.ERS852491_00049"/>
<evidence type="ECO:0000256" key="4">
    <source>
        <dbReference type="ARBA" id="ARBA00023163"/>
    </source>
</evidence>
<dbReference type="InterPro" id="IPR036390">
    <property type="entry name" value="WH_DNA-bd_sf"/>
</dbReference>
<dbReference type="PROSITE" id="PS50931">
    <property type="entry name" value="HTH_LYSR"/>
    <property type="match status" value="1"/>
</dbReference>
<dbReference type="InterPro" id="IPR036388">
    <property type="entry name" value="WH-like_DNA-bd_sf"/>
</dbReference>
<dbReference type="Pfam" id="PF00126">
    <property type="entry name" value="HTH_1"/>
    <property type="match status" value="1"/>
</dbReference>
<dbReference type="Proteomes" id="UP000095544">
    <property type="component" value="Unassembled WGS sequence"/>
</dbReference>
<keyword evidence="4" id="KW-0804">Transcription</keyword>
<evidence type="ECO:0000256" key="1">
    <source>
        <dbReference type="ARBA" id="ARBA00009437"/>
    </source>
</evidence>
<evidence type="ECO:0000313" key="7">
    <source>
        <dbReference type="Proteomes" id="UP000095544"/>
    </source>
</evidence>
<protein>
    <submittedName>
        <fullName evidence="6">CysJI operon transcriptional activator</fullName>
    </submittedName>
</protein>
<dbReference type="Gene3D" id="3.40.190.290">
    <property type="match status" value="1"/>
</dbReference>
<dbReference type="GO" id="GO:0000976">
    <property type="term" value="F:transcription cis-regulatory region binding"/>
    <property type="evidence" value="ECO:0007669"/>
    <property type="project" value="TreeGrafter"/>
</dbReference>
<name>A0A173YEK1_9FIRM</name>
<keyword evidence="2" id="KW-0805">Transcription regulation</keyword>
<dbReference type="FunFam" id="1.10.10.10:FF:000001">
    <property type="entry name" value="LysR family transcriptional regulator"/>
    <property type="match status" value="1"/>
</dbReference>
<dbReference type="PANTHER" id="PTHR30126:SF40">
    <property type="entry name" value="HTH-TYPE TRANSCRIPTIONAL REGULATOR GLTR"/>
    <property type="match status" value="1"/>
</dbReference>
<dbReference type="PRINTS" id="PR00039">
    <property type="entry name" value="HTHLYSR"/>
</dbReference>
<dbReference type="OrthoDB" id="9785745at2"/>
<dbReference type="InterPro" id="IPR047788">
    <property type="entry name" value="LysR-like_Sec_metab"/>
</dbReference>
<dbReference type="Pfam" id="PF03466">
    <property type="entry name" value="LysR_substrate"/>
    <property type="match status" value="1"/>
</dbReference>
<dbReference type="InterPro" id="IPR005119">
    <property type="entry name" value="LysR_subst-bd"/>
</dbReference>
<feature type="domain" description="HTH lysR-type" evidence="5">
    <location>
        <begin position="1"/>
        <end position="58"/>
    </location>
</feature>
<dbReference type="GO" id="GO:0003700">
    <property type="term" value="F:DNA-binding transcription factor activity"/>
    <property type="evidence" value="ECO:0007669"/>
    <property type="project" value="InterPro"/>
</dbReference>
<dbReference type="SUPFAM" id="SSF46785">
    <property type="entry name" value="Winged helix' DNA-binding domain"/>
    <property type="match status" value="1"/>
</dbReference>
<comment type="similarity">
    <text evidence="1">Belongs to the LysR transcriptional regulatory family.</text>
</comment>
<sequence>MNLKQIEAFTAVAEEGSFSKAAKQLFLTQPTVSAHVSSLEQELGVCLFVRNTKEVSLSEDGKKLHGYAKQMIVLQREIETVFNRTRKETSHCMHIAASSVPSQYLLPQILAKFSELYPGERFKIAETDSAKVVEQVINGNADIGFTGTVLEKKYCRYIPFYQDELVIITPNSDKFRRLREKLLSEKKQIKTESENMWIQEEPLILREEGSGTRKEAERLLKKMGIQIDALRIVASIENQETIKRSVSRGVGISIISRLAAEDEISAGSILCFPLDAEEGKRDINVVYNKNFQLSAPAENFLRVVSKVYPKEIP</sequence>
<dbReference type="RefSeq" id="WP_055149888.1">
    <property type="nucleotide sequence ID" value="NZ_CYZU01000001.1"/>
</dbReference>
<accession>A0A173YEK1</accession>
<dbReference type="NCBIfam" id="NF040786">
    <property type="entry name" value="LysR_Sec_metab"/>
    <property type="match status" value="1"/>
</dbReference>
<dbReference type="EMBL" id="CYZU01000001">
    <property type="protein sequence ID" value="CUN61218.1"/>
    <property type="molecule type" value="Genomic_DNA"/>
</dbReference>
<evidence type="ECO:0000256" key="2">
    <source>
        <dbReference type="ARBA" id="ARBA00023015"/>
    </source>
</evidence>
<dbReference type="PANTHER" id="PTHR30126">
    <property type="entry name" value="HTH-TYPE TRANSCRIPTIONAL REGULATOR"/>
    <property type="match status" value="1"/>
</dbReference>
<evidence type="ECO:0000256" key="3">
    <source>
        <dbReference type="ARBA" id="ARBA00023125"/>
    </source>
</evidence>
<dbReference type="Gene3D" id="1.10.10.10">
    <property type="entry name" value="Winged helix-like DNA-binding domain superfamily/Winged helix DNA-binding domain"/>
    <property type="match status" value="1"/>
</dbReference>
<gene>
    <name evidence="6" type="primary">cysL_1</name>
    <name evidence="6" type="ORF">ERS852491_00049</name>
</gene>
<dbReference type="InterPro" id="IPR000847">
    <property type="entry name" value="LysR_HTH_N"/>
</dbReference>
<dbReference type="AlphaFoldDB" id="A0A173YEK1"/>
<organism evidence="6 7">
    <name type="scientific">Faecalicatena contorta</name>
    <dbReference type="NCBI Taxonomy" id="39482"/>
    <lineage>
        <taxon>Bacteria</taxon>
        <taxon>Bacillati</taxon>
        <taxon>Bacillota</taxon>
        <taxon>Clostridia</taxon>
        <taxon>Lachnospirales</taxon>
        <taxon>Lachnospiraceae</taxon>
        <taxon>Faecalicatena</taxon>
    </lineage>
</organism>
<dbReference type="SUPFAM" id="SSF53850">
    <property type="entry name" value="Periplasmic binding protein-like II"/>
    <property type="match status" value="1"/>
</dbReference>
<evidence type="ECO:0000313" key="6">
    <source>
        <dbReference type="EMBL" id="CUN61218.1"/>
    </source>
</evidence>